<keyword evidence="4 8" id="KW-0863">Zinc-finger</keyword>
<dbReference type="Proteomes" id="UP000472277">
    <property type="component" value="Chromosome 36"/>
</dbReference>
<evidence type="ECO:0000256" key="5">
    <source>
        <dbReference type="ARBA" id="ARBA00022833"/>
    </source>
</evidence>
<evidence type="ECO:0000313" key="11">
    <source>
        <dbReference type="Proteomes" id="UP000472277"/>
    </source>
</evidence>
<comment type="subcellular location">
    <subcellularLocation>
        <location evidence="1">Cytoplasm</location>
    </subcellularLocation>
</comment>
<evidence type="ECO:0000256" key="4">
    <source>
        <dbReference type="ARBA" id="ARBA00022771"/>
    </source>
</evidence>
<evidence type="ECO:0000256" key="8">
    <source>
        <dbReference type="PROSITE-ProRule" id="PRU00855"/>
    </source>
</evidence>
<dbReference type="GO" id="GO:0003723">
    <property type="term" value="F:RNA binding"/>
    <property type="evidence" value="ECO:0007669"/>
    <property type="project" value="UniProtKB-UniRule"/>
</dbReference>
<dbReference type="InterPro" id="IPR008705">
    <property type="entry name" value="Nanos/Xcar2"/>
</dbReference>
<feature type="domain" description="Nanos-type" evidence="9">
    <location>
        <begin position="74"/>
        <end position="128"/>
    </location>
</feature>
<dbReference type="GO" id="GO:0006417">
    <property type="term" value="P:regulation of translation"/>
    <property type="evidence" value="ECO:0007669"/>
    <property type="project" value="UniProtKB-UniRule"/>
</dbReference>
<sequence>MTIGYVFHHSGKRLEPFPYLTASFMGIMTQTVVLYMKLGRLLYQLCDVASQTETTITQLKGHVPEDHQNGRSLTSASRISDNTSRKIYQSHKLKSKDGKIICPILRRYISLVCGATRDSAHTRHYCQQELPRSTVSAVIVMWKV</sequence>
<comment type="similarity">
    <text evidence="8">Belongs to the nanos family.</text>
</comment>
<dbReference type="OMA" id="AVIVMWK"/>
<evidence type="ECO:0000313" key="10">
    <source>
        <dbReference type="Ensembl" id="ENSSTUP00000091755.1"/>
    </source>
</evidence>
<dbReference type="PROSITE" id="PS51522">
    <property type="entry name" value="ZF_NANOS"/>
    <property type="match status" value="1"/>
</dbReference>
<reference evidence="10" key="2">
    <citation type="submission" date="2025-09" db="UniProtKB">
        <authorList>
            <consortium name="Ensembl"/>
        </authorList>
    </citation>
    <scope>IDENTIFICATION</scope>
</reference>
<keyword evidence="3" id="KW-0479">Metal-binding</keyword>
<dbReference type="AlphaFoldDB" id="A0A674D753"/>
<dbReference type="GO" id="GO:0008270">
    <property type="term" value="F:zinc ion binding"/>
    <property type="evidence" value="ECO:0007669"/>
    <property type="project" value="UniProtKB-KW"/>
</dbReference>
<protein>
    <recommendedName>
        <fullName evidence="9">Nanos-type domain-containing protein</fullName>
    </recommendedName>
</protein>
<dbReference type="InterPro" id="IPR024161">
    <property type="entry name" value="Znf_nanos-typ"/>
</dbReference>
<keyword evidence="6 8" id="KW-0810">Translation regulation</keyword>
<dbReference type="GeneTree" id="ENSGT00990000210909"/>
<keyword evidence="7 8" id="KW-0694">RNA-binding</keyword>
<evidence type="ECO:0000256" key="2">
    <source>
        <dbReference type="ARBA" id="ARBA00022490"/>
    </source>
</evidence>
<accession>A0A674D753</accession>
<dbReference type="Pfam" id="PF05741">
    <property type="entry name" value="zf-nanos"/>
    <property type="match status" value="1"/>
</dbReference>
<reference evidence="10" key="1">
    <citation type="submission" date="2025-08" db="UniProtKB">
        <authorList>
            <consortium name="Ensembl"/>
        </authorList>
    </citation>
    <scope>IDENTIFICATION</scope>
</reference>
<proteinExistence type="inferred from homology"/>
<keyword evidence="11" id="KW-1185">Reference proteome</keyword>
<dbReference type="Ensembl" id="ENSSTUT00000097631.1">
    <property type="protein sequence ID" value="ENSSTUP00000091755.1"/>
    <property type="gene ID" value="ENSSTUG00000040346.1"/>
</dbReference>
<name>A0A674D753_SALTR</name>
<evidence type="ECO:0000256" key="6">
    <source>
        <dbReference type="ARBA" id="ARBA00022845"/>
    </source>
</evidence>
<dbReference type="GO" id="GO:0005737">
    <property type="term" value="C:cytoplasm"/>
    <property type="evidence" value="ECO:0007669"/>
    <property type="project" value="UniProtKB-SubCell"/>
</dbReference>
<evidence type="ECO:0000259" key="9">
    <source>
        <dbReference type="PROSITE" id="PS51522"/>
    </source>
</evidence>
<keyword evidence="2" id="KW-0963">Cytoplasm</keyword>
<evidence type="ECO:0000256" key="1">
    <source>
        <dbReference type="ARBA" id="ARBA00004496"/>
    </source>
</evidence>
<evidence type="ECO:0000256" key="3">
    <source>
        <dbReference type="ARBA" id="ARBA00022723"/>
    </source>
</evidence>
<dbReference type="InterPro" id="IPR038129">
    <property type="entry name" value="Nanos_sf"/>
</dbReference>
<organism evidence="10 11">
    <name type="scientific">Salmo trutta</name>
    <name type="common">Brown trout</name>
    <dbReference type="NCBI Taxonomy" id="8032"/>
    <lineage>
        <taxon>Eukaryota</taxon>
        <taxon>Metazoa</taxon>
        <taxon>Chordata</taxon>
        <taxon>Craniata</taxon>
        <taxon>Vertebrata</taxon>
        <taxon>Euteleostomi</taxon>
        <taxon>Actinopterygii</taxon>
        <taxon>Neopterygii</taxon>
        <taxon>Teleostei</taxon>
        <taxon>Protacanthopterygii</taxon>
        <taxon>Salmoniformes</taxon>
        <taxon>Salmonidae</taxon>
        <taxon>Salmoninae</taxon>
        <taxon>Salmo</taxon>
    </lineage>
</organism>
<dbReference type="InParanoid" id="A0A674D753"/>
<evidence type="ECO:0000256" key="7">
    <source>
        <dbReference type="ARBA" id="ARBA00022884"/>
    </source>
</evidence>
<dbReference type="Gene3D" id="4.10.60.30">
    <property type="entry name" value="Nanos, RNA-binding domain"/>
    <property type="match status" value="1"/>
</dbReference>
<keyword evidence="5" id="KW-0862">Zinc</keyword>
<dbReference type="PANTHER" id="PTHR12887">
    <property type="entry name" value="NANOS PROTEIN"/>
    <property type="match status" value="1"/>
</dbReference>